<protein>
    <submittedName>
        <fullName evidence="3">Uncharacterized protein</fullName>
    </submittedName>
</protein>
<comment type="caution">
    <text evidence="3">The sequence shown here is derived from an EMBL/GenBank/DDBJ whole genome shotgun (WGS) entry which is preliminary data.</text>
</comment>
<feature type="region of interest" description="Disordered" evidence="1">
    <location>
        <begin position="533"/>
        <end position="580"/>
    </location>
</feature>
<keyword evidence="2" id="KW-0732">Signal</keyword>
<gene>
    <name evidence="3" type="ORF">IFM46972_01536</name>
</gene>
<dbReference type="Proteomes" id="UP000465221">
    <property type="component" value="Unassembled WGS sequence"/>
</dbReference>
<sequence length="672" mass="75779">MSLLSFLVISLTLTSAYFYVCHRSLASRIHPVLHTGTLPQSLSSSVLSIPPAVFTKQYFSLYCQASRSVPRQLLPSHDLPALFVLLLRRNLTVFSHFPKAWKQRSTCSRELSRTFRSAYIQSLDFNEGDIVCAVYRVLVRTPDRVEFDVDMEECDGRWVMRYWEEGENVVFCSETVTWRPTEADTPMPGENRMLRLIHETMAWWLLDFGVRYLMDLDGELGPEEEETGNKDALLSMLVIMSRCMSHLHVYKHIESNRDIDIPSSSPSLFAMCRYTFHHYTRCGHISSFDFHSCVEVINLLRGLSHPGSNSPELTCTNIKVEHDLCSTKIETYCLHCEIDWQRLTQGTEGTVRSIPNYISIEGSDSPDPIITTKMQWQVTKSRKRDFHDAFLNLDLDGDHKSDSSNDSTVQPTTIPNALTLSSPELWHDFVDVPLNVHDHDAADQGKEDCGPSPAKKRNGPISEGYVVIGTDIVTTQAERLTSAVNNEESSDEGDFYSLWLSDSDSDPDDCETDGTTRSLMRQLERFTFPTYRSTPRSLELPCSPRTRPRPEPLPLYVGFPGQPPERSPRTRRPSPRGNYLDARTELQSPVFEGFPGILPDEEEWGLRSPGLASFPRIVIQDADEEEKGKEKERVEVGKSTGTVLGLRGASLASGPGRAVAVLKGSNIAMSRE</sequence>
<accession>A0A8H3N6F7</accession>
<name>A0A8H3N6F7_9EURO</name>
<reference evidence="3 4" key="1">
    <citation type="submission" date="2020-01" db="EMBL/GenBank/DDBJ databases">
        <title>Draft genome sequence of Aspergillus udagawae IFM 46972.</title>
        <authorList>
            <person name="Takahashi H."/>
            <person name="Yaguchi T."/>
        </authorList>
    </citation>
    <scope>NUCLEOTIDE SEQUENCE [LARGE SCALE GENOMIC DNA]</scope>
    <source>
        <strain evidence="3 4">IFM 46972</strain>
    </source>
</reference>
<feature type="compositionally biased region" description="Acidic residues" evidence="1">
    <location>
        <begin position="503"/>
        <end position="512"/>
    </location>
</feature>
<organism evidence="3 4">
    <name type="scientific">Aspergillus udagawae</name>
    <dbReference type="NCBI Taxonomy" id="91492"/>
    <lineage>
        <taxon>Eukaryota</taxon>
        <taxon>Fungi</taxon>
        <taxon>Dikarya</taxon>
        <taxon>Ascomycota</taxon>
        <taxon>Pezizomycotina</taxon>
        <taxon>Eurotiomycetes</taxon>
        <taxon>Eurotiomycetidae</taxon>
        <taxon>Eurotiales</taxon>
        <taxon>Aspergillaceae</taxon>
        <taxon>Aspergillus</taxon>
        <taxon>Aspergillus subgen. Fumigati</taxon>
    </lineage>
</organism>
<evidence type="ECO:0000313" key="4">
    <source>
        <dbReference type="Proteomes" id="UP000465221"/>
    </source>
</evidence>
<feature type="compositionally biased region" description="Basic and acidic residues" evidence="1">
    <location>
        <begin position="440"/>
        <end position="449"/>
    </location>
</feature>
<feature type="signal peptide" evidence="2">
    <location>
        <begin position="1"/>
        <end position="16"/>
    </location>
</feature>
<proteinExistence type="predicted"/>
<feature type="chain" id="PRO_5034541697" evidence="2">
    <location>
        <begin position="17"/>
        <end position="672"/>
    </location>
</feature>
<feature type="region of interest" description="Disordered" evidence="1">
    <location>
        <begin position="440"/>
        <end position="462"/>
    </location>
</feature>
<evidence type="ECO:0000256" key="2">
    <source>
        <dbReference type="SAM" id="SignalP"/>
    </source>
</evidence>
<feature type="region of interest" description="Disordered" evidence="1">
    <location>
        <begin position="482"/>
        <end position="514"/>
    </location>
</feature>
<evidence type="ECO:0000313" key="3">
    <source>
        <dbReference type="EMBL" id="GFF25768.1"/>
    </source>
</evidence>
<evidence type="ECO:0000256" key="1">
    <source>
        <dbReference type="SAM" id="MobiDB-lite"/>
    </source>
</evidence>
<dbReference type="EMBL" id="BLKC01000007">
    <property type="protein sequence ID" value="GFF25768.1"/>
    <property type="molecule type" value="Genomic_DNA"/>
</dbReference>
<dbReference type="AlphaFoldDB" id="A0A8H3N6F7"/>